<dbReference type="Proteomes" id="UP000603141">
    <property type="component" value="Unassembled WGS sequence"/>
</dbReference>
<sequence>MNTRYFFFLLALVALLLPGAAEAQRIRIVAGNISSGNYQSYDPGEGARIFKGLKPDIVLIQEFNYKDNTTADIRSFVTSTFGAEFSYFREAGAQIPNGVISRYPILESGEWEDAQVSNRDFAWARIDIPGDKDLWAISVHLLTTSSKRNPEAIALVDYIKAKIPDDDYLVIGGDFNSSSRNETQFTTFSQVVHTAGPYPADQNGDEDTNASRAKPYDNVFADDDLLAIQVPVVIGNSTFANGLVADTRVYTPISEISPALVTDSAASNMQHMAVVKDFMVPIPDDPAVIPIISSSFDFTPPAHGSIAFRSTPLASYQIEATSDLTASNWTTLGEMTAEDTTTTLEIVTANAAASQLLDILLGSEVRRFYRILRK</sequence>
<dbReference type="SUPFAM" id="SSF56219">
    <property type="entry name" value="DNase I-like"/>
    <property type="match status" value="1"/>
</dbReference>
<dbReference type="Gene3D" id="3.60.10.10">
    <property type="entry name" value="Endonuclease/exonuclease/phosphatase"/>
    <property type="match status" value="1"/>
</dbReference>
<organism evidence="3 4">
    <name type="scientific">Luteolibacter pohnpeiensis</name>
    <dbReference type="NCBI Taxonomy" id="454153"/>
    <lineage>
        <taxon>Bacteria</taxon>
        <taxon>Pseudomonadati</taxon>
        <taxon>Verrucomicrobiota</taxon>
        <taxon>Verrucomicrobiia</taxon>
        <taxon>Verrucomicrobiales</taxon>
        <taxon>Verrucomicrobiaceae</taxon>
        <taxon>Luteolibacter</taxon>
    </lineage>
</organism>
<name>A0A934VWD8_9BACT</name>
<keyword evidence="4" id="KW-1185">Reference proteome</keyword>
<evidence type="ECO:0000256" key="1">
    <source>
        <dbReference type="SAM" id="SignalP"/>
    </source>
</evidence>
<feature type="domain" description="Endonuclease/exonuclease/phosphatase" evidence="2">
    <location>
        <begin position="48"/>
        <end position="233"/>
    </location>
</feature>
<keyword evidence="1" id="KW-0732">Signal</keyword>
<dbReference type="InterPro" id="IPR005135">
    <property type="entry name" value="Endo/exonuclease/phosphatase"/>
</dbReference>
<feature type="signal peptide" evidence="1">
    <location>
        <begin position="1"/>
        <end position="23"/>
    </location>
</feature>
<dbReference type="RefSeq" id="WP_200269488.1">
    <property type="nucleotide sequence ID" value="NZ_JAENIJ010000010.1"/>
</dbReference>
<protein>
    <recommendedName>
        <fullName evidence="2">Endonuclease/exonuclease/phosphatase domain-containing protein</fullName>
    </recommendedName>
</protein>
<gene>
    <name evidence="3" type="ORF">JIN85_08210</name>
</gene>
<evidence type="ECO:0000313" key="4">
    <source>
        <dbReference type="Proteomes" id="UP000603141"/>
    </source>
</evidence>
<dbReference type="Pfam" id="PF03372">
    <property type="entry name" value="Exo_endo_phos"/>
    <property type="match status" value="1"/>
</dbReference>
<feature type="chain" id="PRO_5037527553" description="Endonuclease/exonuclease/phosphatase domain-containing protein" evidence="1">
    <location>
        <begin position="24"/>
        <end position="374"/>
    </location>
</feature>
<comment type="caution">
    <text evidence="3">The sequence shown here is derived from an EMBL/GenBank/DDBJ whole genome shotgun (WGS) entry which is preliminary data.</text>
</comment>
<dbReference type="InterPro" id="IPR036691">
    <property type="entry name" value="Endo/exonu/phosph_ase_sf"/>
</dbReference>
<dbReference type="EMBL" id="JAENIJ010000010">
    <property type="protein sequence ID" value="MBK1882394.1"/>
    <property type="molecule type" value="Genomic_DNA"/>
</dbReference>
<accession>A0A934VWD8</accession>
<evidence type="ECO:0000313" key="3">
    <source>
        <dbReference type="EMBL" id="MBK1882394.1"/>
    </source>
</evidence>
<dbReference type="GO" id="GO:0003824">
    <property type="term" value="F:catalytic activity"/>
    <property type="evidence" value="ECO:0007669"/>
    <property type="project" value="InterPro"/>
</dbReference>
<reference evidence="3" key="1">
    <citation type="submission" date="2021-01" db="EMBL/GenBank/DDBJ databases">
        <title>Modified the classification status of verrucomicrobia.</title>
        <authorList>
            <person name="Feng X."/>
        </authorList>
    </citation>
    <scope>NUCLEOTIDE SEQUENCE</scope>
    <source>
        <strain evidence="3">KCTC 22041</strain>
    </source>
</reference>
<proteinExistence type="predicted"/>
<dbReference type="AlphaFoldDB" id="A0A934VWD8"/>
<evidence type="ECO:0000259" key="2">
    <source>
        <dbReference type="Pfam" id="PF03372"/>
    </source>
</evidence>